<sequence>MGALLGLVWWGVFGLIASGAVCTKDDYGCLGTAVMTVPIFTVVAAVAGWLALRAAKVPRPWLAVPATLMAVATTVFFALGYFWAAVPIFAVLYALAAVVTTPRS</sequence>
<dbReference type="KEGG" id="led:BBK82_11390"/>
<keyword evidence="1" id="KW-0472">Membrane</keyword>
<dbReference type="Proteomes" id="UP000093053">
    <property type="component" value="Chromosome"/>
</dbReference>
<dbReference type="AlphaFoldDB" id="A0A1B2HFR3"/>
<keyword evidence="1" id="KW-1133">Transmembrane helix</keyword>
<feature type="transmembrane region" description="Helical" evidence="1">
    <location>
        <begin position="67"/>
        <end position="96"/>
    </location>
</feature>
<name>A0A1B2HFR3_9PSEU</name>
<feature type="transmembrane region" description="Helical" evidence="1">
    <location>
        <begin position="35"/>
        <end position="55"/>
    </location>
</feature>
<proteinExistence type="predicted"/>
<evidence type="ECO:0008006" key="4">
    <source>
        <dbReference type="Google" id="ProtNLM"/>
    </source>
</evidence>
<evidence type="ECO:0000256" key="1">
    <source>
        <dbReference type="SAM" id="Phobius"/>
    </source>
</evidence>
<gene>
    <name evidence="2" type="ORF">BBK82_11390</name>
</gene>
<evidence type="ECO:0000313" key="2">
    <source>
        <dbReference type="EMBL" id="ANZ36578.1"/>
    </source>
</evidence>
<reference evidence="2 3" key="1">
    <citation type="submission" date="2016-07" db="EMBL/GenBank/DDBJ databases">
        <title>Complete genome sequence of the Lentzea guizhouensis DHS C013.</title>
        <authorList>
            <person name="Cao C."/>
        </authorList>
    </citation>
    <scope>NUCLEOTIDE SEQUENCE [LARGE SCALE GENOMIC DNA]</scope>
    <source>
        <strain evidence="2 3">DHS C013</strain>
    </source>
</reference>
<protein>
    <recommendedName>
        <fullName evidence="4">Transmembrane protein</fullName>
    </recommendedName>
</protein>
<accession>A0A1B2HFR3</accession>
<keyword evidence="3" id="KW-1185">Reference proteome</keyword>
<dbReference type="EMBL" id="CP016793">
    <property type="protein sequence ID" value="ANZ36578.1"/>
    <property type="molecule type" value="Genomic_DNA"/>
</dbReference>
<keyword evidence="1" id="KW-0812">Transmembrane</keyword>
<evidence type="ECO:0000313" key="3">
    <source>
        <dbReference type="Proteomes" id="UP000093053"/>
    </source>
</evidence>
<dbReference type="STRING" id="1586287.BBK82_11390"/>
<organism evidence="2 3">
    <name type="scientific">Lentzea guizhouensis</name>
    <dbReference type="NCBI Taxonomy" id="1586287"/>
    <lineage>
        <taxon>Bacteria</taxon>
        <taxon>Bacillati</taxon>
        <taxon>Actinomycetota</taxon>
        <taxon>Actinomycetes</taxon>
        <taxon>Pseudonocardiales</taxon>
        <taxon>Pseudonocardiaceae</taxon>
        <taxon>Lentzea</taxon>
    </lineage>
</organism>